<name>A0AAW1L6L4_POPJA</name>
<protein>
    <submittedName>
        <fullName evidence="3">Transposase IS4</fullName>
    </submittedName>
</protein>
<dbReference type="AlphaFoldDB" id="A0AAW1L6L4"/>
<gene>
    <name evidence="3" type="ORF">QE152_g15630</name>
</gene>
<dbReference type="InterPro" id="IPR029526">
    <property type="entry name" value="PGBD"/>
</dbReference>
<feature type="transmembrane region" description="Helical" evidence="1">
    <location>
        <begin position="94"/>
        <end position="113"/>
    </location>
</feature>
<keyword evidence="4" id="KW-1185">Reference proteome</keyword>
<evidence type="ECO:0000259" key="2">
    <source>
        <dbReference type="Pfam" id="PF13843"/>
    </source>
</evidence>
<feature type="domain" description="PiggyBac transposable element-derived protein" evidence="2">
    <location>
        <begin position="2"/>
        <end position="111"/>
    </location>
</feature>
<dbReference type="PANTHER" id="PTHR47272">
    <property type="entry name" value="DDE_TNP_1_7 DOMAIN-CONTAINING PROTEIN"/>
    <property type="match status" value="1"/>
</dbReference>
<keyword evidence="1" id="KW-1133">Transmembrane helix</keyword>
<reference evidence="3 4" key="1">
    <citation type="journal article" date="2024" name="BMC Genomics">
        <title>De novo assembly and annotation of Popillia japonica's genome with initial clues to its potential as an invasive pest.</title>
        <authorList>
            <person name="Cucini C."/>
            <person name="Boschi S."/>
            <person name="Funari R."/>
            <person name="Cardaioli E."/>
            <person name="Iannotti N."/>
            <person name="Marturano G."/>
            <person name="Paoli F."/>
            <person name="Bruttini M."/>
            <person name="Carapelli A."/>
            <person name="Frati F."/>
            <person name="Nardi F."/>
        </authorList>
    </citation>
    <scope>NUCLEOTIDE SEQUENCE [LARGE SCALE GENOMIC DNA]</scope>
    <source>
        <strain evidence="3">DMR45628</strain>
    </source>
</reference>
<keyword evidence="1" id="KW-0472">Membrane</keyword>
<evidence type="ECO:0000313" key="3">
    <source>
        <dbReference type="EMBL" id="KAK9729985.1"/>
    </source>
</evidence>
<evidence type="ECO:0000256" key="1">
    <source>
        <dbReference type="SAM" id="Phobius"/>
    </source>
</evidence>
<comment type="caution">
    <text evidence="3">The sequence shown here is derived from an EMBL/GenBank/DDBJ whole genome shotgun (WGS) entry which is preliminary data.</text>
</comment>
<proteinExistence type="predicted"/>
<dbReference type="PANTHER" id="PTHR47272:SF2">
    <property type="entry name" value="PIGGYBAC TRANSPOSABLE ELEMENT-DERIVED PROTEIN 3-LIKE"/>
    <property type="match status" value="1"/>
</dbReference>
<dbReference type="EMBL" id="JASPKY010000155">
    <property type="protein sequence ID" value="KAK9729985.1"/>
    <property type="molecule type" value="Genomic_DNA"/>
</dbReference>
<dbReference type="Proteomes" id="UP001458880">
    <property type="component" value="Unassembled WGS sequence"/>
</dbReference>
<accession>A0AAW1L6L4</accession>
<sequence length="223" mass="25447">MMAKRKRGDVDSSLDKTNGILLARRKDNNVVSVASTRYGVAPVGTVKRYSVKEKRNLQVSRPYMISKYNASMGGTDVMDENIARWRISLRGKKWWWCLFTWLIDASILNAWVLHKKSGNILTQLEFRREIVKAYLNKYRNPPTSSGRPSTSKSSRSFNRVSDDVLYDNIGHMLMPKKSGVMVTNANQLCVQNVLNAMWGCVCHVMLGIIRSCSYELAINKYNN</sequence>
<keyword evidence="1" id="KW-0812">Transmembrane</keyword>
<evidence type="ECO:0000313" key="4">
    <source>
        <dbReference type="Proteomes" id="UP001458880"/>
    </source>
</evidence>
<organism evidence="3 4">
    <name type="scientific">Popillia japonica</name>
    <name type="common">Japanese beetle</name>
    <dbReference type="NCBI Taxonomy" id="7064"/>
    <lineage>
        <taxon>Eukaryota</taxon>
        <taxon>Metazoa</taxon>
        <taxon>Ecdysozoa</taxon>
        <taxon>Arthropoda</taxon>
        <taxon>Hexapoda</taxon>
        <taxon>Insecta</taxon>
        <taxon>Pterygota</taxon>
        <taxon>Neoptera</taxon>
        <taxon>Endopterygota</taxon>
        <taxon>Coleoptera</taxon>
        <taxon>Polyphaga</taxon>
        <taxon>Scarabaeiformia</taxon>
        <taxon>Scarabaeidae</taxon>
        <taxon>Rutelinae</taxon>
        <taxon>Popillia</taxon>
    </lineage>
</organism>
<dbReference type="Pfam" id="PF13843">
    <property type="entry name" value="DDE_Tnp_1_7"/>
    <property type="match status" value="1"/>
</dbReference>